<keyword evidence="2" id="KW-1185">Reference proteome</keyword>
<dbReference type="OrthoDB" id="6713157at2"/>
<proteinExistence type="predicted"/>
<evidence type="ECO:0000313" key="1">
    <source>
        <dbReference type="EMBL" id="KII77039.1"/>
    </source>
</evidence>
<dbReference type="AlphaFoldDB" id="A0A0C2JGI8"/>
<dbReference type="Proteomes" id="UP000031672">
    <property type="component" value="Unassembled WGS sequence"/>
</dbReference>
<reference evidence="1 2" key="1">
    <citation type="submission" date="2014-11" db="EMBL/GenBank/DDBJ databases">
        <title>Draft Genome Sequence of Vibrio piscirenalis strains CECT 8603T and CECT 8604, two marine Gammaproteobacterium isolated from cultured gilthead sea bream (Sparus aurata).</title>
        <authorList>
            <person name="Arahal D.R."/>
            <person name="Rodrigo-Torres L."/>
            <person name="Lucena T."/>
            <person name="Pujalte M.J."/>
        </authorList>
    </citation>
    <scope>NUCLEOTIDE SEQUENCE [LARGE SCALE GENOMIC DNA]</scope>
    <source>
        <strain evidence="1 2">DCR 1-4-2</strain>
    </source>
</reference>
<organism evidence="1 2">
    <name type="scientific">Vibrio renipiscarius</name>
    <dbReference type="NCBI Taxonomy" id="1461322"/>
    <lineage>
        <taxon>Bacteria</taxon>
        <taxon>Pseudomonadati</taxon>
        <taxon>Pseudomonadota</taxon>
        <taxon>Gammaproteobacteria</taxon>
        <taxon>Vibrionales</taxon>
        <taxon>Vibrionaceae</taxon>
        <taxon>Vibrio</taxon>
    </lineage>
</organism>
<name>A0A0C2JGI8_9VIBR</name>
<dbReference type="EMBL" id="JTKH01000023">
    <property type="protein sequence ID" value="KII77039.1"/>
    <property type="molecule type" value="Genomic_DNA"/>
</dbReference>
<accession>A0A0C2JGI8</accession>
<sequence length="298" mass="34693">MNQPNEETLKSYLKKLSQTSLEQIIIRGNQEGFFEIPEDKISLNRKRLSDLIEEGLAKISPLKASNSSVAISIIDRIIEGIIGEDCIDFLDSDDKSILVFMLMRLSIEDELSYALSDDIMQCSDMASLKTKLRTSILSINEDPEKIKSLIIILKDGYFLSKKHFNFKWLKNDNKEQARWAVEYISENKLILEEYENLPLNLITEKNYIPIIEGIFHSLCFCEREQAKLYERFKRAWSQHKFRKKAENENKVSVSFLMKDETKKRLQEVADFHETSMIDVIEKLVNSSWEAFNEGNDSL</sequence>
<comment type="caution">
    <text evidence="1">The sequence shown here is derived from an EMBL/GenBank/DDBJ whole genome shotgun (WGS) entry which is preliminary data.</text>
</comment>
<protein>
    <submittedName>
        <fullName evidence="1">Uncharacterized protein</fullName>
    </submittedName>
</protein>
<gene>
    <name evidence="1" type="ORF">OJ16_13060</name>
</gene>
<accession>A0A0C2JGV2</accession>
<evidence type="ECO:0000313" key="2">
    <source>
        <dbReference type="Proteomes" id="UP000031672"/>
    </source>
</evidence>
<dbReference type="RefSeq" id="WP_040991371.1">
    <property type="nucleotide sequence ID" value="NZ_JTKH01000023.1"/>
</dbReference>